<organism evidence="2 3">
    <name type="scientific">Chionoecetes opilio</name>
    <name type="common">Atlantic snow crab</name>
    <name type="synonym">Cancer opilio</name>
    <dbReference type="NCBI Taxonomy" id="41210"/>
    <lineage>
        <taxon>Eukaryota</taxon>
        <taxon>Metazoa</taxon>
        <taxon>Ecdysozoa</taxon>
        <taxon>Arthropoda</taxon>
        <taxon>Crustacea</taxon>
        <taxon>Multicrustacea</taxon>
        <taxon>Malacostraca</taxon>
        <taxon>Eumalacostraca</taxon>
        <taxon>Eucarida</taxon>
        <taxon>Decapoda</taxon>
        <taxon>Pleocyemata</taxon>
        <taxon>Brachyura</taxon>
        <taxon>Eubrachyura</taxon>
        <taxon>Majoidea</taxon>
        <taxon>Majidae</taxon>
        <taxon>Chionoecetes</taxon>
    </lineage>
</organism>
<feature type="region of interest" description="Disordered" evidence="1">
    <location>
        <begin position="1"/>
        <end position="22"/>
    </location>
</feature>
<sequence>MASARDLDQGSPDGSPQPVARVHVDQKAWTDWQRNGNTLEILVKYCLQCYFKLYYDIKVTTALRTAPSTSSRSSE</sequence>
<comment type="caution">
    <text evidence="2">The sequence shown here is derived from an EMBL/GenBank/DDBJ whole genome shotgun (WGS) entry which is preliminary data.</text>
</comment>
<name>A0A8J4XNJ1_CHIOP</name>
<dbReference type="EMBL" id="JACEEZ010024111">
    <property type="protein sequence ID" value="KAG0710548.1"/>
    <property type="molecule type" value="Genomic_DNA"/>
</dbReference>
<evidence type="ECO:0000256" key="1">
    <source>
        <dbReference type="SAM" id="MobiDB-lite"/>
    </source>
</evidence>
<accession>A0A8J4XNJ1</accession>
<dbReference type="Proteomes" id="UP000770661">
    <property type="component" value="Unassembled WGS sequence"/>
</dbReference>
<gene>
    <name evidence="2" type="ORF">GWK47_022591</name>
</gene>
<dbReference type="AlphaFoldDB" id="A0A8J4XNJ1"/>
<keyword evidence="3" id="KW-1185">Reference proteome</keyword>
<evidence type="ECO:0000313" key="3">
    <source>
        <dbReference type="Proteomes" id="UP000770661"/>
    </source>
</evidence>
<reference evidence="2" key="1">
    <citation type="submission" date="2020-07" db="EMBL/GenBank/DDBJ databases">
        <title>The High-quality genome of the commercially important snow crab, Chionoecetes opilio.</title>
        <authorList>
            <person name="Jeong J.-H."/>
            <person name="Ryu S."/>
        </authorList>
    </citation>
    <scope>NUCLEOTIDE SEQUENCE</scope>
    <source>
        <strain evidence="2">MADBK_172401_WGS</strain>
        <tissue evidence="2">Digestive gland</tissue>
    </source>
</reference>
<protein>
    <submittedName>
        <fullName evidence="2">Uncharacterized protein</fullName>
    </submittedName>
</protein>
<proteinExistence type="predicted"/>
<evidence type="ECO:0000313" key="2">
    <source>
        <dbReference type="EMBL" id="KAG0710548.1"/>
    </source>
</evidence>